<name>A0A382THQ3_9ZZZZ</name>
<proteinExistence type="predicted"/>
<feature type="compositionally biased region" description="Basic and acidic residues" evidence="1">
    <location>
        <begin position="13"/>
        <end position="22"/>
    </location>
</feature>
<feature type="non-terminal residue" evidence="2">
    <location>
        <position position="1"/>
    </location>
</feature>
<sequence length="22" mass="2610">KRRSAHTLTEAAWDPKGERMRL</sequence>
<protein>
    <submittedName>
        <fullName evidence="2">Uncharacterized protein</fullName>
    </submittedName>
</protein>
<accession>A0A382THQ3</accession>
<evidence type="ECO:0000256" key="1">
    <source>
        <dbReference type="SAM" id="MobiDB-lite"/>
    </source>
</evidence>
<evidence type="ECO:0000313" key="2">
    <source>
        <dbReference type="EMBL" id="SVD21037.1"/>
    </source>
</evidence>
<feature type="region of interest" description="Disordered" evidence="1">
    <location>
        <begin position="1"/>
        <end position="22"/>
    </location>
</feature>
<organism evidence="2">
    <name type="scientific">marine metagenome</name>
    <dbReference type="NCBI Taxonomy" id="408172"/>
    <lineage>
        <taxon>unclassified sequences</taxon>
        <taxon>metagenomes</taxon>
        <taxon>ecological metagenomes</taxon>
    </lineage>
</organism>
<gene>
    <name evidence="2" type="ORF">METZ01_LOCUS373891</name>
</gene>
<dbReference type="AlphaFoldDB" id="A0A382THQ3"/>
<dbReference type="EMBL" id="UINC01136334">
    <property type="protein sequence ID" value="SVD21037.1"/>
    <property type="molecule type" value="Genomic_DNA"/>
</dbReference>
<reference evidence="2" key="1">
    <citation type="submission" date="2018-05" db="EMBL/GenBank/DDBJ databases">
        <authorList>
            <person name="Lanie J.A."/>
            <person name="Ng W.-L."/>
            <person name="Kazmierczak K.M."/>
            <person name="Andrzejewski T.M."/>
            <person name="Davidsen T.M."/>
            <person name="Wayne K.J."/>
            <person name="Tettelin H."/>
            <person name="Glass J.I."/>
            <person name="Rusch D."/>
            <person name="Podicherti R."/>
            <person name="Tsui H.-C.T."/>
            <person name="Winkler M.E."/>
        </authorList>
    </citation>
    <scope>NUCLEOTIDE SEQUENCE</scope>
</reference>